<dbReference type="AlphaFoldDB" id="A0A392QT92"/>
<proteinExistence type="predicted"/>
<protein>
    <submittedName>
        <fullName evidence="1">Uncharacterized protein</fullName>
    </submittedName>
</protein>
<sequence>HHPHHIPQHERYSEYALRITAYNYNITVMTDWPLPPYSPGLMAADQEYDQHDNRHKQVQT</sequence>
<evidence type="ECO:0000313" key="1">
    <source>
        <dbReference type="EMBL" id="MCI27209.1"/>
    </source>
</evidence>
<accession>A0A392QT92</accession>
<evidence type="ECO:0000313" key="2">
    <source>
        <dbReference type="Proteomes" id="UP000265520"/>
    </source>
</evidence>
<feature type="non-terminal residue" evidence="1">
    <location>
        <position position="1"/>
    </location>
</feature>
<dbReference type="EMBL" id="LXQA010157975">
    <property type="protein sequence ID" value="MCI27209.1"/>
    <property type="molecule type" value="Genomic_DNA"/>
</dbReference>
<dbReference type="Proteomes" id="UP000265520">
    <property type="component" value="Unassembled WGS sequence"/>
</dbReference>
<keyword evidence="2" id="KW-1185">Reference proteome</keyword>
<name>A0A392QT92_9FABA</name>
<organism evidence="1 2">
    <name type="scientific">Trifolium medium</name>
    <dbReference type="NCBI Taxonomy" id="97028"/>
    <lineage>
        <taxon>Eukaryota</taxon>
        <taxon>Viridiplantae</taxon>
        <taxon>Streptophyta</taxon>
        <taxon>Embryophyta</taxon>
        <taxon>Tracheophyta</taxon>
        <taxon>Spermatophyta</taxon>
        <taxon>Magnoliopsida</taxon>
        <taxon>eudicotyledons</taxon>
        <taxon>Gunneridae</taxon>
        <taxon>Pentapetalae</taxon>
        <taxon>rosids</taxon>
        <taxon>fabids</taxon>
        <taxon>Fabales</taxon>
        <taxon>Fabaceae</taxon>
        <taxon>Papilionoideae</taxon>
        <taxon>50 kb inversion clade</taxon>
        <taxon>NPAAA clade</taxon>
        <taxon>Hologalegina</taxon>
        <taxon>IRL clade</taxon>
        <taxon>Trifolieae</taxon>
        <taxon>Trifolium</taxon>
    </lineage>
</organism>
<comment type="caution">
    <text evidence="1">The sequence shown here is derived from an EMBL/GenBank/DDBJ whole genome shotgun (WGS) entry which is preliminary data.</text>
</comment>
<reference evidence="1 2" key="1">
    <citation type="journal article" date="2018" name="Front. Plant Sci.">
        <title>Red Clover (Trifolium pratense) and Zigzag Clover (T. medium) - A Picture of Genomic Similarities and Differences.</title>
        <authorList>
            <person name="Dluhosova J."/>
            <person name="Istvanek J."/>
            <person name="Nedelnik J."/>
            <person name="Repkova J."/>
        </authorList>
    </citation>
    <scope>NUCLEOTIDE SEQUENCE [LARGE SCALE GENOMIC DNA]</scope>
    <source>
        <strain evidence="2">cv. 10/8</strain>
        <tissue evidence="1">Leaf</tissue>
    </source>
</reference>